<evidence type="ECO:0000313" key="2">
    <source>
        <dbReference type="Proteomes" id="UP001168640"/>
    </source>
</evidence>
<sequence length="154" mass="17080">MGKSVALATLIVLLLAGIGFQHYITSLPDLEAPMSLSSARFGPDGSSISASFQRNDGQGFHFGIRGNADKDWATAPLYFIRNPELVPYVHWPSMGGPDERALLKALENWVHSHVTAEQMSRFEQVDREDFGPAEMELAAVYKIYETLRSRNPGQ</sequence>
<dbReference type="Proteomes" id="UP001168640">
    <property type="component" value="Unassembled WGS sequence"/>
</dbReference>
<organism evidence="1 2">
    <name type="scientific">Marinobacter suaedae</name>
    <dbReference type="NCBI Taxonomy" id="3057675"/>
    <lineage>
        <taxon>Bacteria</taxon>
        <taxon>Pseudomonadati</taxon>
        <taxon>Pseudomonadota</taxon>
        <taxon>Gammaproteobacteria</taxon>
        <taxon>Pseudomonadales</taxon>
        <taxon>Marinobacteraceae</taxon>
        <taxon>Marinobacter</taxon>
    </lineage>
</organism>
<proteinExistence type="predicted"/>
<comment type="caution">
    <text evidence="1">The sequence shown here is derived from an EMBL/GenBank/DDBJ whole genome shotgun (WGS) entry which is preliminary data.</text>
</comment>
<protein>
    <submittedName>
        <fullName evidence="1">Uncharacterized protein</fullName>
    </submittedName>
</protein>
<name>A0ABT8W3F3_9GAMM</name>
<dbReference type="RefSeq" id="WP_302910361.1">
    <property type="nucleotide sequence ID" value="NZ_JAUMIS010000002.1"/>
</dbReference>
<evidence type="ECO:0000313" key="1">
    <source>
        <dbReference type="EMBL" id="MDO3722757.1"/>
    </source>
</evidence>
<gene>
    <name evidence="1" type="ORF">QVZ43_13620</name>
</gene>
<reference evidence="1" key="1">
    <citation type="submission" date="2023-07" db="EMBL/GenBank/DDBJ databases">
        <title>Marinobacter sp. chi1 genome sequencing and assembly.</title>
        <authorList>
            <person name="Park S."/>
        </authorList>
    </citation>
    <scope>NUCLEOTIDE SEQUENCE</scope>
    <source>
        <strain evidence="1">Chi1</strain>
    </source>
</reference>
<dbReference type="EMBL" id="JAUMIS010000002">
    <property type="protein sequence ID" value="MDO3722757.1"/>
    <property type="molecule type" value="Genomic_DNA"/>
</dbReference>
<keyword evidence="2" id="KW-1185">Reference proteome</keyword>
<accession>A0ABT8W3F3</accession>